<gene>
    <name evidence="2" type="ORF">AVL59_38525</name>
    <name evidence="3" type="ORF">J2Z21_001659</name>
</gene>
<keyword evidence="1" id="KW-0812">Transmembrane</keyword>
<evidence type="ECO:0000313" key="4">
    <source>
        <dbReference type="Proteomes" id="UP000092659"/>
    </source>
</evidence>
<evidence type="ECO:0000313" key="2">
    <source>
        <dbReference type="EMBL" id="ANP54708.1"/>
    </source>
</evidence>
<dbReference type="RefSeq" id="WP_067313877.1">
    <property type="nucleotide sequence ID" value="NZ_CP016279.1"/>
</dbReference>
<reference evidence="2 4" key="1">
    <citation type="submission" date="2016-06" db="EMBL/GenBank/DDBJ databases">
        <title>Complete genome sequence of Streptomyces griseochromogenes ATCC 14511, the Blasticidin S producer.</title>
        <authorList>
            <person name="Wu L."/>
        </authorList>
    </citation>
    <scope>NUCLEOTIDE SEQUENCE [LARGE SCALE GENOMIC DNA]</scope>
    <source>
        <strain evidence="2 4">ATCC 14511</strain>
    </source>
</reference>
<feature type="transmembrane region" description="Helical" evidence="1">
    <location>
        <begin position="44"/>
        <end position="63"/>
    </location>
</feature>
<sequence>MKTLRSLVRHEARLFASLALWLTRRTHGADGGRAFGYARGQGATTAGLVVVCVVETFGMAVLLREWPTAHRVVLALDIYTVVFVLGLHAATVVRPHVLTPDALRVRYGVHVDLRIPLTALSAVRRETRITHRHADGELDLAVSSQTSVTLELSAPVAHVPLFGLPREVSVVRLHADDAKAFVGALTRARTEPSPDPDPPG</sequence>
<protein>
    <submittedName>
        <fullName evidence="2">Uncharacterized protein</fullName>
    </submittedName>
</protein>
<evidence type="ECO:0000313" key="3">
    <source>
        <dbReference type="EMBL" id="MBP2048734.1"/>
    </source>
</evidence>
<dbReference type="STRING" id="68214.AVL59_38525"/>
<dbReference type="OrthoDB" id="4337641at2"/>
<name>A0A1B1B787_9ACTN</name>
<reference evidence="3 5" key="2">
    <citation type="submission" date="2021-03" db="EMBL/GenBank/DDBJ databases">
        <title>Genomic Encyclopedia of Type Strains, Phase IV (KMG-IV): sequencing the most valuable type-strain genomes for metagenomic binning, comparative biology and taxonomic classification.</title>
        <authorList>
            <person name="Goeker M."/>
        </authorList>
    </citation>
    <scope>NUCLEOTIDE SEQUENCE [LARGE SCALE GENOMIC DNA]</scope>
    <source>
        <strain evidence="3 5">DSM 40499</strain>
    </source>
</reference>
<evidence type="ECO:0000256" key="1">
    <source>
        <dbReference type="SAM" id="Phobius"/>
    </source>
</evidence>
<dbReference type="AlphaFoldDB" id="A0A1B1B787"/>
<accession>A0A1B1B787</accession>
<dbReference type="KEGG" id="sgs:AVL59_38525"/>
<organism evidence="2 4">
    <name type="scientific">Streptomyces griseochromogenes</name>
    <dbReference type="NCBI Taxonomy" id="68214"/>
    <lineage>
        <taxon>Bacteria</taxon>
        <taxon>Bacillati</taxon>
        <taxon>Actinomycetota</taxon>
        <taxon>Actinomycetes</taxon>
        <taxon>Kitasatosporales</taxon>
        <taxon>Streptomycetaceae</taxon>
        <taxon>Streptomyces</taxon>
    </lineage>
</organism>
<dbReference type="EMBL" id="CP016279">
    <property type="protein sequence ID" value="ANP54708.1"/>
    <property type="molecule type" value="Genomic_DNA"/>
</dbReference>
<dbReference type="Proteomes" id="UP000092659">
    <property type="component" value="Chromosome"/>
</dbReference>
<proteinExistence type="predicted"/>
<keyword evidence="1" id="KW-0472">Membrane</keyword>
<dbReference type="EMBL" id="JAGGLP010000003">
    <property type="protein sequence ID" value="MBP2048734.1"/>
    <property type="molecule type" value="Genomic_DNA"/>
</dbReference>
<keyword evidence="1" id="KW-1133">Transmembrane helix</keyword>
<keyword evidence="5" id="KW-1185">Reference proteome</keyword>
<evidence type="ECO:0000313" key="5">
    <source>
        <dbReference type="Proteomes" id="UP001519309"/>
    </source>
</evidence>
<dbReference type="Proteomes" id="UP001519309">
    <property type="component" value="Unassembled WGS sequence"/>
</dbReference>
<feature type="transmembrane region" description="Helical" evidence="1">
    <location>
        <begin position="72"/>
        <end position="93"/>
    </location>
</feature>